<organism evidence="8 9">
    <name type="scientific">Seiridium unicorne</name>
    <dbReference type="NCBI Taxonomy" id="138068"/>
    <lineage>
        <taxon>Eukaryota</taxon>
        <taxon>Fungi</taxon>
        <taxon>Dikarya</taxon>
        <taxon>Ascomycota</taxon>
        <taxon>Pezizomycotina</taxon>
        <taxon>Sordariomycetes</taxon>
        <taxon>Xylariomycetidae</taxon>
        <taxon>Amphisphaeriales</taxon>
        <taxon>Sporocadaceae</taxon>
        <taxon>Seiridium</taxon>
    </lineage>
</organism>
<feature type="transmembrane region" description="Helical" evidence="6">
    <location>
        <begin position="138"/>
        <end position="162"/>
    </location>
</feature>
<evidence type="ECO:0000256" key="3">
    <source>
        <dbReference type="ARBA" id="ARBA00022692"/>
    </source>
</evidence>
<name>A0ABR2UJZ2_9PEZI</name>
<comment type="subcellular location">
    <subcellularLocation>
        <location evidence="1">Membrane</location>
        <topology evidence="1">Multi-pass membrane protein</topology>
    </subcellularLocation>
</comment>
<evidence type="ECO:0000256" key="6">
    <source>
        <dbReference type="SAM" id="Phobius"/>
    </source>
</evidence>
<keyword evidence="4 6" id="KW-1133">Transmembrane helix</keyword>
<dbReference type="Proteomes" id="UP001408356">
    <property type="component" value="Unassembled WGS sequence"/>
</dbReference>
<feature type="transmembrane region" description="Helical" evidence="6">
    <location>
        <begin position="343"/>
        <end position="364"/>
    </location>
</feature>
<evidence type="ECO:0000256" key="2">
    <source>
        <dbReference type="ARBA" id="ARBA00022448"/>
    </source>
</evidence>
<feature type="transmembrane region" description="Helical" evidence="6">
    <location>
        <begin position="435"/>
        <end position="456"/>
    </location>
</feature>
<gene>
    <name evidence="8" type="ORF">SUNI508_10954</name>
</gene>
<feature type="transmembrane region" description="Helical" evidence="6">
    <location>
        <begin position="402"/>
        <end position="423"/>
    </location>
</feature>
<dbReference type="Pfam" id="PF07690">
    <property type="entry name" value="MFS_1"/>
    <property type="match status" value="1"/>
</dbReference>
<accession>A0ABR2UJZ2</accession>
<evidence type="ECO:0000256" key="5">
    <source>
        <dbReference type="ARBA" id="ARBA00023136"/>
    </source>
</evidence>
<feature type="transmembrane region" description="Helical" evidence="6">
    <location>
        <begin position="43"/>
        <end position="60"/>
    </location>
</feature>
<keyword evidence="5 6" id="KW-0472">Membrane</keyword>
<feature type="transmembrane region" description="Helical" evidence="6">
    <location>
        <begin position="208"/>
        <end position="230"/>
    </location>
</feature>
<keyword evidence="3 6" id="KW-0812">Transmembrane</keyword>
<dbReference type="InterPro" id="IPR020846">
    <property type="entry name" value="MFS_dom"/>
</dbReference>
<evidence type="ECO:0000256" key="4">
    <source>
        <dbReference type="ARBA" id="ARBA00022989"/>
    </source>
</evidence>
<dbReference type="PANTHER" id="PTHR43791:SF20">
    <property type="entry name" value="TRANSPORTER, PUTATIVE (AFU_ORTHOLOGUE AFUA_3G14670)-RELATED"/>
    <property type="match status" value="1"/>
</dbReference>
<keyword evidence="2" id="KW-0813">Transport</keyword>
<dbReference type="InterPro" id="IPR036259">
    <property type="entry name" value="MFS_trans_sf"/>
</dbReference>
<feature type="transmembrane region" description="Helical" evidence="6">
    <location>
        <begin position="280"/>
        <end position="299"/>
    </location>
</feature>
<dbReference type="InterPro" id="IPR011701">
    <property type="entry name" value="MFS"/>
</dbReference>
<feature type="transmembrane region" description="Helical" evidence="6">
    <location>
        <begin position="113"/>
        <end position="132"/>
    </location>
</feature>
<dbReference type="PROSITE" id="PS50850">
    <property type="entry name" value="MFS"/>
    <property type="match status" value="1"/>
</dbReference>
<evidence type="ECO:0000313" key="8">
    <source>
        <dbReference type="EMBL" id="KAK9414671.1"/>
    </source>
</evidence>
<evidence type="ECO:0000259" key="7">
    <source>
        <dbReference type="PROSITE" id="PS50850"/>
    </source>
</evidence>
<dbReference type="SUPFAM" id="SSF103473">
    <property type="entry name" value="MFS general substrate transporter"/>
    <property type="match status" value="1"/>
</dbReference>
<dbReference type="EMBL" id="JARVKF010000423">
    <property type="protein sequence ID" value="KAK9414671.1"/>
    <property type="molecule type" value="Genomic_DNA"/>
</dbReference>
<sequence>MASKTEKQDGMSSKEPAKSIASNSGVEVVTWDPKDEKALVRKIDFRIFPVLIVLFILNFIDRNNFANARLKGLEDDLNLTDVQYQTCISILLVGYVAMQIPSNMILSKLSRPSWYLCACVATWGVISAATGAVQNATGAILCRFFLGCVEASLFPGSIYLLARWYTRKEMQLRVTILNGGNLAAQAFGGLIAAGILGDMEGMAGLRAWRWLFIIEGAITIACAIVAVFILPEYPQSTGWLSEREKLIAQKRLALDAGIVEAVENESAMHGLKLAVMDPKVWLLGITYHATIMALSFSYFFPTITASLGYGTTKTLLLTAPPWIWALLFSVPLAWHADKTGERFWHYTIPAVICIIGYIISMTTTTTAPRYFAMFMMTTGYTCGFIMLAWISNTIVRPASKKAAAIAIVNAMGNIGSIPGSYIWPSKYGPYYVKSFGAELAIFLFAVVCAFTLRTYLKHLNKKLDAGEQVPYEVTETTTERTADLEGKSPGAVVEDAKGFRYLY</sequence>
<evidence type="ECO:0000256" key="1">
    <source>
        <dbReference type="ARBA" id="ARBA00004141"/>
    </source>
</evidence>
<reference evidence="8 9" key="1">
    <citation type="journal article" date="2024" name="J. Plant Pathol.">
        <title>Sequence and assembly of the genome of Seiridium unicorne, isolate CBS 538.82, causal agent of cypress canker disease.</title>
        <authorList>
            <person name="Scali E."/>
            <person name="Rocca G.D."/>
            <person name="Danti R."/>
            <person name="Garbelotto M."/>
            <person name="Barberini S."/>
            <person name="Baroncelli R."/>
            <person name="Emiliani G."/>
        </authorList>
    </citation>
    <scope>NUCLEOTIDE SEQUENCE [LARGE SCALE GENOMIC DNA]</scope>
    <source>
        <strain evidence="8 9">BM-138-508</strain>
    </source>
</reference>
<feature type="transmembrane region" description="Helical" evidence="6">
    <location>
        <begin position="319"/>
        <end position="336"/>
    </location>
</feature>
<comment type="caution">
    <text evidence="8">The sequence shown here is derived from an EMBL/GenBank/DDBJ whole genome shotgun (WGS) entry which is preliminary data.</text>
</comment>
<feature type="transmembrane region" description="Helical" evidence="6">
    <location>
        <begin position="370"/>
        <end position="390"/>
    </location>
</feature>
<evidence type="ECO:0000313" key="9">
    <source>
        <dbReference type="Proteomes" id="UP001408356"/>
    </source>
</evidence>
<proteinExistence type="predicted"/>
<feature type="transmembrane region" description="Helical" evidence="6">
    <location>
        <begin position="174"/>
        <end position="196"/>
    </location>
</feature>
<feature type="domain" description="Major facilitator superfamily (MFS) profile" evidence="7">
    <location>
        <begin position="47"/>
        <end position="457"/>
    </location>
</feature>
<dbReference type="Gene3D" id="1.20.1250.20">
    <property type="entry name" value="MFS general substrate transporter like domains"/>
    <property type="match status" value="2"/>
</dbReference>
<dbReference type="PANTHER" id="PTHR43791">
    <property type="entry name" value="PERMEASE-RELATED"/>
    <property type="match status" value="1"/>
</dbReference>
<protein>
    <submittedName>
        <fullName evidence="8">Major facilitator superfamily (MFS) profile domain-containing protein</fullName>
    </submittedName>
</protein>
<keyword evidence="9" id="KW-1185">Reference proteome</keyword>